<keyword evidence="1" id="KW-1133">Transmembrane helix</keyword>
<keyword evidence="1" id="KW-0472">Membrane</keyword>
<proteinExistence type="predicted"/>
<keyword evidence="1" id="KW-0812">Transmembrane</keyword>
<protein>
    <submittedName>
        <fullName evidence="2">Membrane protein</fullName>
    </submittedName>
</protein>
<reference evidence="2 3" key="1">
    <citation type="journal article" date="2019" name="Int. J. Syst. Evol. Microbiol.">
        <title>The Global Catalogue of Microorganisms (GCM) 10K type strain sequencing project: providing services to taxonomists for standard genome sequencing and annotation.</title>
        <authorList>
            <consortium name="The Broad Institute Genomics Platform"/>
            <consortium name="The Broad Institute Genome Sequencing Center for Infectious Disease"/>
            <person name="Wu L."/>
            <person name="Ma J."/>
        </authorList>
    </citation>
    <scope>NUCLEOTIDE SEQUENCE [LARGE SCALE GENOMIC DNA]</scope>
    <source>
        <strain evidence="2 3">JCM 14193</strain>
    </source>
</reference>
<dbReference type="EMBL" id="BAAACZ010000030">
    <property type="protein sequence ID" value="GAA0472107.1"/>
    <property type="molecule type" value="Genomic_DNA"/>
</dbReference>
<feature type="transmembrane region" description="Helical" evidence="1">
    <location>
        <begin position="189"/>
        <end position="207"/>
    </location>
</feature>
<dbReference type="RefSeq" id="WP_343785016.1">
    <property type="nucleotide sequence ID" value="NZ_BAAACZ010000030.1"/>
</dbReference>
<feature type="transmembrane region" description="Helical" evidence="1">
    <location>
        <begin position="280"/>
        <end position="301"/>
    </location>
</feature>
<feature type="transmembrane region" description="Helical" evidence="1">
    <location>
        <begin position="247"/>
        <end position="268"/>
    </location>
</feature>
<feature type="transmembrane region" description="Helical" evidence="1">
    <location>
        <begin position="313"/>
        <end position="335"/>
    </location>
</feature>
<organism evidence="2 3">
    <name type="scientific">Alkalibacillus silvisoli</name>
    <dbReference type="NCBI Taxonomy" id="392823"/>
    <lineage>
        <taxon>Bacteria</taxon>
        <taxon>Bacillati</taxon>
        <taxon>Bacillota</taxon>
        <taxon>Bacilli</taxon>
        <taxon>Bacillales</taxon>
        <taxon>Bacillaceae</taxon>
        <taxon>Alkalibacillus</taxon>
    </lineage>
</organism>
<comment type="caution">
    <text evidence="2">The sequence shown here is derived from an EMBL/GenBank/DDBJ whole genome shotgun (WGS) entry which is preliminary data.</text>
</comment>
<feature type="transmembrane region" description="Helical" evidence="1">
    <location>
        <begin position="6"/>
        <end position="24"/>
    </location>
</feature>
<feature type="transmembrane region" description="Helical" evidence="1">
    <location>
        <begin position="424"/>
        <end position="445"/>
    </location>
</feature>
<name>A0ABN1AB52_9BACI</name>
<gene>
    <name evidence="2" type="ORF">GCM10008935_30110</name>
</gene>
<keyword evidence="3" id="KW-1185">Reference proteome</keyword>
<feature type="transmembrane region" description="Helical" evidence="1">
    <location>
        <begin position="60"/>
        <end position="81"/>
    </location>
</feature>
<evidence type="ECO:0000313" key="2">
    <source>
        <dbReference type="EMBL" id="GAA0472107.1"/>
    </source>
</evidence>
<sequence>MELTLAHWLYLAGTLIIIITMLFRQNVVVPALVMVFFVAWAFTGSFLDGIQALFTSNLTAATELFNIFLIIAVMTTLLKSIQSIGADEQMIQPFQKVMRNGTLSFWVLVVVTYFLSLFFWPAPAVPLIGALMIPVAIKAGLPPIGAAIAISLAGHGMALSSDFILKVAPELTASSSGELSAGAIGEQTLILSLIAGAVSITIAYFMIRKSIKKPAKENLTEWEKSGDDDLNIRVKDTDVKKGKYSPIFAVLVPVIFLIIVTYVVIATFSDFIPAIEDGAGSALVGGTALVLIIIMSLFRNYKNTLQEVSQHIVSGFVFAFKVMGLVIPVAAFFFIGSGELASQILGSDPDMTPSFLFDLVQASQTYIPDNAFFTALGVLLLGMVSGLDGSGFSALPLIGSLSEALGATTGMDATTLASIGQIGAIWVGGGTLVAWSPIIAIAGFAKISVIDLVRRSFIPVVLGLIVTTLFAVLLF</sequence>
<accession>A0ABN1AB52</accession>
<feature type="transmembrane region" description="Helical" evidence="1">
    <location>
        <begin position="31"/>
        <end position="54"/>
    </location>
</feature>
<dbReference type="Proteomes" id="UP001500740">
    <property type="component" value="Unassembled WGS sequence"/>
</dbReference>
<evidence type="ECO:0000256" key="1">
    <source>
        <dbReference type="SAM" id="Phobius"/>
    </source>
</evidence>
<evidence type="ECO:0000313" key="3">
    <source>
        <dbReference type="Proteomes" id="UP001500740"/>
    </source>
</evidence>
<feature type="transmembrane region" description="Helical" evidence="1">
    <location>
        <begin position="457"/>
        <end position="474"/>
    </location>
</feature>
<feature type="transmembrane region" description="Helical" evidence="1">
    <location>
        <begin position="102"/>
        <end position="122"/>
    </location>
</feature>